<name>A0ABP5L3K0_9ACTN</name>
<keyword evidence="4" id="KW-1185">Reference proteome</keyword>
<dbReference type="SUPFAM" id="SSF52540">
    <property type="entry name" value="P-loop containing nucleoside triphosphate hydrolases"/>
    <property type="match status" value="1"/>
</dbReference>
<evidence type="ECO:0000256" key="2">
    <source>
        <dbReference type="SAM" id="MobiDB-lite"/>
    </source>
</evidence>
<dbReference type="InterPro" id="IPR027417">
    <property type="entry name" value="P-loop_NTPase"/>
</dbReference>
<evidence type="ECO:0000313" key="4">
    <source>
        <dbReference type="Proteomes" id="UP001501020"/>
    </source>
</evidence>
<dbReference type="EMBL" id="BAAAMR010000028">
    <property type="protein sequence ID" value="GAA2139366.1"/>
    <property type="molecule type" value="Genomic_DNA"/>
</dbReference>
<dbReference type="Pfam" id="PF13469">
    <property type="entry name" value="Sulfotransfer_3"/>
    <property type="match status" value="1"/>
</dbReference>
<dbReference type="Proteomes" id="UP001501020">
    <property type="component" value="Unassembled WGS sequence"/>
</dbReference>
<proteinExistence type="predicted"/>
<feature type="region of interest" description="Disordered" evidence="2">
    <location>
        <begin position="314"/>
        <end position="351"/>
    </location>
</feature>
<dbReference type="PANTHER" id="PTHR12788">
    <property type="entry name" value="PROTEIN-TYROSINE SULFOTRANSFERASE 2"/>
    <property type="match status" value="1"/>
</dbReference>
<feature type="compositionally biased region" description="Basic and acidic residues" evidence="2">
    <location>
        <begin position="317"/>
        <end position="327"/>
    </location>
</feature>
<accession>A0ABP5L3K0</accession>
<gene>
    <name evidence="3" type="ORF">GCM10009727_35790</name>
</gene>
<organism evidence="3 4">
    <name type="scientific">Actinomadura napierensis</name>
    <dbReference type="NCBI Taxonomy" id="267854"/>
    <lineage>
        <taxon>Bacteria</taxon>
        <taxon>Bacillati</taxon>
        <taxon>Actinomycetota</taxon>
        <taxon>Actinomycetes</taxon>
        <taxon>Streptosporangiales</taxon>
        <taxon>Thermomonosporaceae</taxon>
        <taxon>Actinomadura</taxon>
    </lineage>
</organism>
<protein>
    <submittedName>
        <fullName evidence="3">Sulfotransferase</fullName>
    </submittedName>
</protein>
<sequence length="351" mass="39736">MAAVLSPAMTTQPHRPVFVLGCPRSGTTLLQQMLHSHRRLAVPSETRFVHVAYARRHGFGDLRRAENRRALGEWITTGEGTKFAVLGLDAGAVVDDIVQGPPTLGSALAAVFRRYAREHGRPRWGDKRPSYFRKVPMLLRMFPDAQFVHLVRDGRDAVSSLARMPWYDGDVHSAALTWRESVDTGSRLARRLGPGTYHEMRYEDLVDDPERALAALCGFLGEEYDEAMAEPHHHARRTVPLERKWHLRTHEAVNSRNVGAWAERMQGWEADLVEHVLAGRLRRHGYALSGRARPDAAHLARFRRTAVHRWRKQHAQAVRERMERRTEPNPVGSLLTGPASDVEIIPVSPDQ</sequence>
<comment type="caution">
    <text evidence="3">The sequence shown here is derived from an EMBL/GenBank/DDBJ whole genome shotgun (WGS) entry which is preliminary data.</text>
</comment>
<evidence type="ECO:0000313" key="3">
    <source>
        <dbReference type="EMBL" id="GAA2139366.1"/>
    </source>
</evidence>
<evidence type="ECO:0000256" key="1">
    <source>
        <dbReference type="ARBA" id="ARBA00022679"/>
    </source>
</evidence>
<dbReference type="PANTHER" id="PTHR12788:SF10">
    <property type="entry name" value="PROTEIN-TYROSINE SULFOTRANSFERASE"/>
    <property type="match status" value="1"/>
</dbReference>
<keyword evidence="1" id="KW-0808">Transferase</keyword>
<dbReference type="InterPro" id="IPR026634">
    <property type="entry name" value="TPST-like"/>
</dbReference>
<reference evidence="4" key="1">
    <citation type="journal article" date="2019" name="Int. J. Syst. Evol. Microbiol.">
        <title>The Global Catalogue of Microorganisms (GCM) 10K type strain sequencing project: providing services to taxonomists for standard genome sequencing and annotation.</title>
        <authorList>
            <consortium name="The Broad Institute Genomics Platform"/>
            <consortium name="The Broad Institute Genome Sequencing Center for Infectious Disease"/>
            <person name="Wu L."/>
            <person name="Ma J."/>
        </authorList>
    </citation>
    <scope>NUCLEOTIDE SEQUENCE [LARGE SCALE GENOMIC DNA]</scope>
    <source>
        <strain evidence="4">JCM 13850</strain>
    </source>
</reference>
<dbReference type="Gene3D" id="3.40.50.300">
    <property type="entry name" value="P-loop containing nucleotide triphosphate hydrolases"/>
    <property type="match status" value="1"/>
</dbReference>